<reference evidence="1 2" key="1">
    <citation type="journal article" date="2022" name="Int. J. Syst. Evol. Microbiol.">
        <title>Flavobacterium ammonificans sp. nov. and Flavobacterium ammoniigenes sp. nov., ammonifying bacteria isolated from surface river water.</title>
        <authorList>
            <person name="Watanabe K."/>
            <person name="Kitamura T."/>
            <person name="Ogata Y."/>
            <person name="Shindo C."/>
            <person name="Suda W."/>
        </authorList>
    </citation>
    <scope>NUCLEOTIDE SEQUENCE [LARGE SCALE GENOMIC DNA]</scope>
    <source>
        <strain evidence="1 2">GENT5</strain>
    </source>
</reference>
<organism evidence="1 2">
    <name type="scientific">Flavobacterium ammoniigenes</name>
    <dbReference type="NCBI Taxonomy" id="1751095"/>
    <lineage>
        <taxon>Bacteria</taxon>
        <taxon>Pseudomonadati</taxon>
        <taxon>Bacteroidota</taxon>
        <taxon>Flavobacteriia</taxon>
        <taxon>Flavobacteriales</taxon>
        <taxon>Flavobacteriaceae</taxon>
        <taxon>Flavobacterium</taxon>
    </lineage>
</organism>
<dbReference type="Proteomes" id="UP001319867">
    <property type="component" value="Chromosome"/>
</dbReference>
<dbReference type="InterPro" id="IPR028082">
    <property type="entry name" value="Peripla_BP_I"/>
</dbReference>
<accession>A0ABM7V7T6</accession>
<name>A0ABM7V7T6_9FLAO</name>
<reference evidence="1 2" key="2">
    <citation type="journal article" date="2022" name="Microorganisms">
        <title>Complete Genome Sequences of Two Flavobacterium ammonificans Strains and a Flavobacterium ammoniigenes Strain of Ammonifying Bacterioplankton Isolated from Surface River Water.</title>
        <authorList>
            <person name="Suda W."/>
            <person name="Ogata Y."/>
            <person name="Shindo C."/>
            <person name="Watanabe K."/>
        </authorList>
    </citation>
    <scope>NUCLEOTIDE SEQUENCE [LARGE SCALE GENOMIC DNA]</scope>
    <source>
        <strain evidence="1 2">GENT5</strain>
    </source>
</reference>
<sequence length="423" mass="47392">MKLFIETVSDFVLNLIPFDGYKGMVVKQNKMNYLLKILVVVLLFTNTIVAQEITTATTSTNILQQEKPLVNQSKKLALLLPFNITKLQNDTVNTIADRLKKDKFLNMTLDFYSGAVMAIDSAKQLGISVDVSVFDSEENKNSSNVAKLIADNQLATFGAVIGPFYQANVEKTAEFLSANQVAVISPLSKELGKSYPNLFQTITSPNLIRSAIFDFMRSKKGNIIAVVDKKKVSVKKYILENQKDVRFAALDATGALNVLSLKGLLVKNKINYVVMETANTSMIKATMTALLSVQQWFNVQLVILETNETLNTDEIEFADLVKLKLMYPSMTRENSSTEAMLFEKNFKLINKVTPNSFAIRGFDVTFDALMRLSQPNGFMESANQVTEQVESKFDYFKNETGGFANKGWYILYYDADLTVKEAK</sequence>
<dbReference type="Gene3D" id="3.40.50.2300">
    <property type="match status" value="1"/>
</dbReference>
<evidence type="ECO:0000313" key="2">
    <source>
        <dbReference type="Proteomes" id="UP001319867"/>
    </source>
</evidence>
<gene>
    <name evidence="1" type="ORF">GENT5_19450</name>
</gene>
<evidence type="ECO:0000313" key="1">
    <source>
        <dbReference type="EMBL" id="BDB55640.1"/>
    </source>
</evidence>
<proteinExistence type="predicted"/>
<protein>
    <recommendedName>
        <fullName evidence="3">Amino acid/amide ABC transporter substrate-binding protein, HAAT family</fullName>
    </recommendedName>
</protein>
<dbReference type="EMBL" id="AP025184">
    <property type="protein sequence ID" value="BDB55640.1"/>
    <property type="molecule type" value="Genomic_DNA"/>
</dbReference>
<evidence type="ECO:0008006" key="3">
    <source>
        <dbReference type="Google" id="ProtNLM"/>
    </source>
</evidence>
<dbReference type="SUPFAM" id="SSF53822">
    <property type="entry name" value="Periplasmic binding protein-like I"/>
    <property type="match status" value="1"/>
</dbReference>
<keyword evidence="2" id="KW-1185">Reference proteome</keyword>